<keyword evidence="5" id="KW-0540">Nuclease</keyword>
<comment type="subcellular location">
    <subcellularLocation>
        <location evidence="5">Cytoplasm</location>
    </subcellularLocation>
    <subcellularLocation>
        <location evidence="5">Cytoplasm</location>
        <location evidence="5">P-body</location>
    </subcellularLocation>
</comment>
<name>A0A168NQL2_MUCCL</name>
<feature type="compositionally biased region" description="Basic and acidic residues" evidence="6">
    <location>
        <begin position="147"/>
        <end position="156"/>
    </location>
</feature>
<keyword evidence="5" id="KW-0269">Exonuclease</keyword>
<dbReference type="SUPFAM" id="SSF50249">
    <property type="entry name" value="Nucleic acid-binding proteins"/>
    <property type="match status" value="2"/>
</dbReference>
<keyword evidence="4 5" id="KW-0694">RNA-binding</keyword>
<gene>
    <name evidence="8" type="ORF">MUCCIDRAFT_107174</name>
</gene>
<comment type="similarity">
    <text evidence="5">Belongs to the RNR ribonuclease family. DIS3L2 subfamily.</text>
</comment>
<dbReference type="VEuPathDB" id="FungiDB:MUCCIDRAFT_107174"/>
<feature type="region of interest" description="Disordered" evidence="6">
    <location>
        <begin position="266"/>
        <end position="318"/>
    </location>
</feature>
<dbReference type="GO" id="GO:0000932">
    <property type="term" value="C:P-body"/>
    <property type="evidence" value="ECO:0007669"/>
    <property type="project" value="UniProtKB-SubCell"/>
</dbReference>
<dbReference type="Gene3D" id="2.40.50.140">
    <property type="entry name" value="Nucleic acid-binding proteins"/>
    <property type="match status" value="1"/>
</dbReference>
<evidence type="ECO:0000259" key="7">
    <source>
        <dbReference type="SMART" id="SM00955"/>
    </source>
</evidence>
<dbReference type="GO" id="GO:0000175">
    <property type="term" value="F:3'-5'-RNA exonuclease activity"/>
    <property type="evidence" value="ECO:0007669"/>
    <property type="project" value="UniProtKB-UniRule"/>
</dbReference>
<dbReference type="PANTHER" id="PTHR23355:SF9">
    <property type="entry name" value="DIS3-LIKE EXONUCLEASE 2"/>
    <property type="match status" value="1"/>
</dbReference>
<dbReference type="OrthoDB" id="372421at2759"/>
<evidence type="ECO:0000313" key="8">
    <source>
        <dbReference type="EMBL" id="OAD06598.1"/>
    </source>
</evidence>
<dbReference type="EC" id="3.1.13.-" evidence="5"/>
<dbReference type="Gene3D" id="2.40.50.700">
    <property type="match status" value="1"/>
</dbReference>
<comment type="caution">
    <text evidence="8">The sequence shown here is derived from an EMBL/GenBank/DDBJ whole genome shotgun (WGS) entry which is preliminary data.</text>
</comment>
<dbReference type="InterPro" id="IPR041505">
    <property type="entry name" value="Dis3_CSD2"/>
</dbReference>
<dbReference type="InterPro" id="IPR028591">
    <property type="entry name" value="DIS3L2"/>
</dbReference>
<keyword evidence="5" id="KW-0464">Manganese</keyword>
<sequence>MNGHANTNAASKADDSDNWRRRPVDQADEPQQQQPKFRTQNWRRYENSNRPKIHMDDIVPTPRRRKPKAKQAEAKVDNGPAPDAAAASAATPVVTKADQPELTPEITPELVDFSASNNQEKAWNHYAKHHDDDSTDEDWVIGAPDAERKKKPRATERAAPPYIHPWDKNSGNKRTFFPPYWNPLDIDKGIENGTLYQGIMRLTKNPADAYVKSDNLDFDIYIGGGYDRNRAMDGDLVAVELVDVERVWNLRKERQRKRREMQLLREKEKRDQEELEQQQQQEQKVPEQFEDPIEEGEEEVAVLPDPEAEDSDEESRKPVHCGRVVGILERAPHATYTGIILASEPGVPEEFNNNMKDRLQNGGLTIAWFKPTDRRVPIFKLRGRDIPRELADNEEYFKTHLFSVSLIRWQITDRRPSGKFEREIGPVGDLFTERQASITNNCIIDTGFTPVALGCLPPTPWAIPQKEYTLRRDLRNERVFSIDPPTAKDLDDALHIKELEDGFFEVGVHIADVSYFLKRNTALDAEARARGTSTYLVDSVIPMLPPLLCEELCSLNPGVERLAFSVIWKMDAQGKPVDTWFGRTIIKSCAKLAYDDAQQVIEGAILPVDVDIFGNHDDYAISNDILLLHNLSVQMRQQRYDGGSLSMNSVKLQFVLDDKGEPIAFSQFEAKAANRLIEEFMLLANISVAHKIAKAFPDEALLRRHDFPLSKRLNEFIKVTEVLGLDFDGHSAGSLQSSFDSVNNQDVKDVLLILAIRTMQRAKYFCSGTLDITKFHHYALNEDLYTHFTSPIRRYADVIVHRLLETAISNDTNRRAMPCPYNKKMLSKIAFECNTKRDGAKNAQENDTMIYLCRYLTMMEKLNGPVYTKADVITVSKETYEVCVPEYGLEKRIHLKDLPVARFDFDKTKLSLNIFWKQGVPVTMRNEEKMYAERVAKDDYSSGDDDDEDEEEVDENGDPLDSFARMTLQESNRDKIKDASALIPPVILDQETCMQTISMFSQIDVRLQINNLVSPPMINIYPVNPFSGEEEEEAKQDGNN</sequence>
<feature type="binding site" evidence="5">
    <location>
        <position position="492"/>
    </location>
    <ligand>
        <name>Mg(2+)</name>
        <dbReference type="ChEBI" id="CHEBI:18420"/>
    </ligand>
</feature>
<evidence type="ECO:0000313" key="9">
    <source>
        <dbReference type="Proteomes" id="UP000077051"/>
    </source>
</evidence>
<feature type="compositionally biased region" description="Low complexity" evidence="6">
    <location>
        <begin position="80"/>
        <end position="92"/>
    </location>
</feature>
<dbReference type="Pfam" id="PF17877">
    <property type="entry name" value="Dis3l2_C_term"/>
    <property type="match status" value="1"/>
</dbReference>
<feature type="binding site" evidence="5">
    <location>
        <position position="483"/>
    </location>
    <ligand>
        <name>Mg(2+)</name>
        <dbReference type="ChEBI" id="CHEBI:18420"/>
    </ligand>
</feature>
<feature type="region of interest" description="Disordered" evidence="6">
    <location>
        <begin position="1"/>
        <end position="100"/>
    </location>
</feature>
<dbReference type="Pfam" id="PF17849">
    <property type="entry name" value="OB_Dis3"/>
    <property type="match status" value="1"/>
</dbReference>
<feature type="region of interest" description="Disordered" evidence="6">
    <location>
        <begin position="147"/>
        <end position="166"/>
    </location>
</feature>
<dbReference type="GO" id="GO:1990074">
    <property type="term" value="P:polyuridylation-dependent mRNA catabolic process"/>
    <property type="evidence" value="ECO:0007669"/>
    <property type="project" value="UniProtKB-UniRule"/>
</dbReference>
<feature type="compositionally biased region" description="Acidic residues" evidence="6">
    <location>
        <begin position="288"/>
        <end position="313"/>
    </location>
</feature>
<feature type="domain" description="RNB" evidence="7">
    <location>
        <begin position="471"/>
        <end position="810"/>
    </location>
</feature>
<dbReference type="InterPro" id="IPR041093">
    <property type="entry name" value="Dis3l2-like_C"/>
</dbReference>
<dbReference type="InterPro" id="IPR050180">
    <property type="entry name" value="RNR_Ribonuclease"/>
</dbReference>
<organism evidence="8 9">
    <name type="scientific">Mucor lusitanicus CBS 277.49</name>
    <dbReference type="NCBI Taxonomy" id="747725"/>
    <lineage>
        <taxon>Eukaryota</taxon>
        <taxon>Fungi</taxon>
        <taxon>Fungi incertae sedis</taxon>
        <taxon>Mucoromycota</taxon>
        <taxon>Mucoromycotina</taxon>
        <taxon>Mucoromycetes</taxon>
        <taxon>Mucorales</taxon>
        <taxon>Mucorineae</taxon>
        <taxon>Mucoraceae</taxon>
        <taxon>Mucor</taxon>
    </lineage>
</organism>
<dbReference type="AlphaFoldDB" id="A0A168NQL2"/>
<comment type="cofactor">
    <cofactor evidence="5">
        <name>Mg(2+)</name>
        <dbReference type="ChEBI" id="CHEBI:18420"/>
    </cofactor>
    <cofactor evidence="5">
        <name>Mn(2+)</name>
        <dbReference type="ChEBI" id="CHEBI:29035"/>
    </cofactor>
</comment>
<evidence type="ECO:0000256" key="4">
    <source>
        <dbReference type="ARBA" id="ARBA00022884"/>
    </source>
</evidence>
<keyword evidence="2 5" id="KW-0479">Metal-binding</keyword>
<dbReference type="InterPro" id="IPR012340">
    <property type="entry name" value="NA-bd_OB-fold"/>
</dbReference>
<dbReference type="GO" id="GO:0046872">
    <property type="term" value="F:metal ion binding"/>
    <property type="evidence" value="ECO:0007669"/>
    <property type="project" value="UniProtKB-KW"/>
</dbReference>
<evidence type="ECO:0000256" key="3">
    <source>
        <dbReference type="ARBA" id="ARBA00022842"/>
    </source>
</evidence>
<evidence type="ECO:0000256" key="1">
    <source>
        <dbReference type="ARBA" id="ARBA00022490"/>
    </source>
</evidence>
<evidence type="ECO:0000256" key="5">
    <source>
        <dbReference type="HAMAP-Rule" id="MF_03045"/>
    </source>
</evidence>
<dbReference type="Pfam" id="PF00773">
    <property type="entry name" value="RNB"/>
    <property type="match status" value="1"/>
</dbReference>
<dbReference type="PANTHER" id="PTHR23355">
    <property type="entry name" value="RIBONUCLEASE"/>
    <property type="match status" value="1"/>
</dbReference>
<evidence type="ECO:0000256" key="2">
    <source>
        <dbReference type="ARBA" id="ARBA00022723"/>
    </source>
</evidence>
<dbReference type="Gene3D" id="2.40.50.690">
    <property type="match status" value="1"/>
</dbReference>
<dbReference type="InterPro" id="IPR001900">
    <property type="entry name" value="RNase_II/R"/>
</dbReference>
<keyword evidence="1 5" id="KW-0963">Cytoplasm</keyword>
<dbReference type="GO" id="GO:0000956">
    <property type="term" value="P:nuclear-transcribed mRNA catabolic process"/>
    <property type="evidence" value="ECO:0007669"/>
    <property type="project" value="UniProtKB-UniRule"/>
</dbReference>
<keyword evidence="9" id="KW-1185">Reference proteome</keyword>
<keyword evidence="3 5" id="KW-0460">Magnesium</keyword>
<dbReference type="SMART" id="SM00955">
    <property type="entry name" value="RNB"/>
    <property type="match status" value="1"/>
</dbReference>
<feature type="region of interest" description="Disordered" evidence="6">
    <location>
        <begin position="934"/>
        <end position="960"/>
    </location>
</feature>
<feature type="compositionally biased region" description="Polar residues" evidence="6">
    <location>
        <begin position="29"/>
        <end position="42"/>
    </location>
</feature>
<feature type="compositionally biased region" description="Acidic residues" evidence="6">
    <location>
        <begin position="941"/>
        <end position="958"/>
    </location>
</feature>
<dbReference type="GO" id="GO:0003723">
    <property type="term" value="F:RNA binding"/>
    <property type="evidence" value="ECO:0007669"/>
    <property type="project" value="UniProtKB-KW"/>
</dbReference>
<feature type="site" description="Important for catalytic activity" evidence="5">
    <location>
        <position position="491"/>
    </location>
</feature>
<dbReference type="InterPro" id="IPR022966">
    <property type="entry name" value="RNase_II/R_CS"/>
</dbReference>
<dbReference type="STRING" id="747725.A0A168NQL2"/>
<dbReference type="HAMAP" id="MF_03045">
    <property type="entry name" value="DIS3L2"/>
    <property type="match status" value="1"/>
</dbReference>
<protein>
    <recommendedName>
        <fullName evidence="5">DIS3-like exonuclease 2</fullName>
        <ecNumber evidence="5">3.1.13.-</ecNumber>
    </recommendedName>
</protein>
<feature type="compositionally biased region" description="Basic and acidic residues" evidence="6">
    <location>
        <begin position="12"/>
        <end position="25"/>
    </location>
</feature>
<comment type="function">
    <text evidence="5">3'-5'-exoribonuclease that specifically recognizes RNAs polyuridylated at their 3' end and mediates their degradation. Component of an exosome-independent RNA degradation pathway that mediates degradation of cytoplasmic mRNAs that have been deadenylated and subsequently uridylated at their 3'.</text>
</comment>
<dbReference type="EMBL" id="AMYB01000002">
    <property type="protein sequence ID" value="OAD06598.1"/>
    <property type="molecule type" value="Genomic_DNA"/>
</dbReference>
<feature type="compositionally biased region" description="Basic and acidic residues" evidence="6">
    <location>
        <begin position="43"/>
        <end position="57"/>
    </location>
</feature>
<proteinExistence type="inferred from homology"/>
<evidence type="ECO:0000256" key="6">
    <source>
        <dbReference type="SAM" id="MobiDB-lite"/>
    </source>
</evidence>
<dbReference type="Proteomes" id="UP000077051">
    <property type="component" value="Unassembled WGS sequence"/>
</dbReference>
<feature type="compositionally biased region" description="Polar residues" evidence="6">
    <location>
        <begin position="1"/>
        <end position="10"/>
    </location>
</feature>
<keyword evidence="5" id="KW-0378">Hydrolase</keyword>
<accession>A0A168NQL2</accession>
<dbReference type="PROSITE" id="PS01175">
    <property type="entry name" value="RIBONUCLEASE_II"/>
    <property type="match status" value="1"/>
</dbReference>
<reference evidence="8 9" key="1">
    <citation type="submission" date="2015-06" db="EMBL/GenBank/DDBJ databases">
        <title>Expansion of signal transduction pathways in fungi by whole-genome duplication.</title>
        <authorList>
            <consortium name="DOE Joint Genome Institute"/>
            <person name="Corrochano L.M."/>
            <person name="Kuo A."/>
            <person name="Marcet-Houben M."/>
            <person name="Polaino S."/>
            <person name="Salamov A."/>
            <person name="Villalobos J.M."/>
            <person name="Alvarez M.I."/>
            <person name="Avalos J."/>
            <person name="Benito E.P."/>
            <person name="Benoit I."/>
            <person name="Burger G."/>
            <person name="Camino L.P."/>
            <person name="Canovas D."/>
            <person name="Cerda-Olmedo E."/>
            <person name="Cheng J.-F."/>
            <person name="Dominguez A."/>
            <person name="Elias M."/>
            <person name="Eslava A.P."/>
            <person name="Glaser F."/>
            <person name="Grimwood J."/>
            <person name="Gutierrez G."/>
            <person name="Heitman J."/>
            <person name="Henrissat B."/>
            <person name="Iturriaga E.A."/>
            <person name="Lang B.F."/>
            <person name="Lavin J.L."/>
            <person name="Lee S."/>
            <person name="Li W."/>
            <person name="Lindquist E."/>
            <person name="Lopez-Garcia S."/>
            <person name="Luque E.M."/>
            <person name="Marcos A.T."/>
            <person name="Martin J."/>
            <person name="Mccluskey K."/>
            <person name="Medina H.R."/>
            <person name="Miralles-Duran A."/>
            <person name="Miyazaki A."/>
            <person name="Munoz-Torres E."/>
            <person name="Oguiza J.A."/>
            <person name="Ohm R."/>
            <person name="Olmedo M."/>
            <person name="Orejas M."/>
            <person name="Ortiz-Castellanos L."/>
            <person name="Pisabarro A.G."/>
            <person name="Rodriguez-Romero J."/>
            <person name="Ruiz-Herrera J."/>
            <person name="Ruiz-Vazquez R."/>
            <person name="Sanz C."/>
            <person name="Schackwitz W."/>
            <person name="Schmutz J."/>
            <person name="Shahriari M."/>
            <person name="Shelest E."/>
            <person name="Silva-Franco F."/>
            <person name="Soanes D."/>
            <person name="Syed K."/>
            <person name="Tagua V.G."/>
            <person name="Talbot N.J."/>
            <person name="Thon M."/>
            <person name="De Vries R.P."/>
            <person name="Wiebenga A."/>
            <person name="Yadav J.S."/>
            <person name="Braun E.L."/>
            <person name="Baker S."/>
            <person name="Garre V."/>
            <person name="Horwitz B."/>
            <person name="Torres-Martinez S."/>
            <person name="Idnurm A."/>
            <person name="Herrera-Estrella A."/>
            <person name="Gabaldon T."/>
            <person name="Grigoriev I.V."/>
        </authorList>
    </citation>
    <scope>NUCLEOTIDE SEQUENCE [LARGE SCALE GENOMIC DNA]</scope>
    <source>
        <strain evidence="8 9">CBS 277.49</strain>
    </source>
</reference>